<dbReference type="RefSeq" id="WP_248666445.1">
    <property type="nucleotide sequence ID" value="NZ_JALPRX010000029.1"/>
</dbReference>
<accession>A0A9X2BWW2</accession>
<dbReference type="SUPFAM" id="SSF52540">
    <property type="entry name" value="P-loop containing nucleoside triphosphate hydrolases"/>
    <property type="match status" value="1"/>
</dbReference>
<dbReference type="InterPro" id="IPR017746">
    <property type="entry name" value="Cellulose_synthase_operon_BcsQ"/>
</dbReference>
<protein>
    <submittedName>
        <fullName evidence="1">AAA family ATPase</fullName>
    </submittedName>
</protein>
<dbReference type="PANTHER" id="PTHR13696">
    <property type="entry name" value="P-LOOP CONTAINING NUCLEOSIDE TRIPHOSPHATE HYDROLASE"/>
    <property type="match status" value="1"/>
</dbReference>
<sequence length="266" mass="27863">MPLISFASPKGGVGKTTLAANVADALHRQGRRVVLIDLDPQNTLRLHFGVSLTDGIGFMTDLPRRAGWRHALRTTPSGLLLLPHGGTDLPGALALARLLEREPELLLTPLREMLADPDLLVIADTAPGATPALALLAPMSTLLIAVMLADATSAALVPEISSGRFLGTGAAATALDVRLRVVLNQVDMEQRLSRAAAEAVIRLMGPRVIGAVARDQAIAEAVACQCLLLDFAPTSLAAEDLREIARGIDAALPTATGRNEPLRGLA</sequence>
<dbReference type="AlphaFoldDB" id="A0A9X2BWW2"/>
<reference evidence="1" key="1">
    <citation type="submission" date="2022-04" db="EMBL/GenBank/DDBJ databases">
        <title>Roseomonas acroporae sp. nov., isolated from coral Acropora digitifera.</title>
        <authorList>
            <person name="Sun H."/>
        </authorList>
    </citation>
    <scope>NUCLEOTIDE SEQUENCE</scope>
    <source>
        <strain evidence="1">NAR14</strain>
    </source>
</reference>
<dbReference type="Pfam" id="PF06564">
    <property type="entry name" value="CBP_BcsQ"/>
    <property type="match status" value="1"/>
</dbReference>
<proteinExistence type="predicted"/>
<dbReference type="Gene3D" id="3.40.50.300">
    <property type="entry name" value="P-loop containing nucleotide triphosphate hydrolases"/>
    <property type="match status" value="1"/>
</dbReference>
<name>A0A9X2BWW2_9PROT</name>
<dbReference type="PANTHER" id="PTHR13696:SF52">
    <property type="entry name" value="PARA FAMILY PROTEIN CT_582"/>
    <property type="match status" value="1"/>
</dbReference>
<dbReference type="EMBL" id="JALPRX010000029">
    <property type="protein sequence ID" value="MCK8784320.1"/>
    <property type="molecule type" value="Genomic_DNA"/>
</dbReference>
<comment type="caution">
    <text evidence="1">The sequence shown here is derived from an EMBL/GenBank/DDBJ whole genome shotgun (WGS) entry which is preliminary data.</text>
</comment>
<dbReference type="InterPro" id="IPR027417">
    <property type="entry name" value="P-loop_NTPase"/>
</dbReference>
<keyword evidence="2" id="KW-1185">Reference proteome</keyword>
<organism evidence="1 2">
    <name type="scientific">Roseomonas acroporae</name>
    <dbReference type="NCBI Taxonomy" id="2937791"/>
    <lineage>
        <taxon>Bacteria</taxon>
        <taxon>Pseudomonadati</taxon>
        <taxon>Pseudomonadota</taxon>
        <taxon>Alphaproteobacteria</taxon>
        <taxon>Acetobacterales</taxon>
        <taxon>Roseomonadaceae</taxon>
        <taxon>Roseomonas</taxon>
    </lineage>
</organism>
<dbReference type="Proteomes" id="UP001139516">
    <property type="component" value="Unassembled WGS sequence"/>
</dbReference>
<evidence type="ECO:0000313" key="2">
    <source>
        <dbReference type="Proteomes" id="UP001139516"/>
    </source>
</evidence>
<gene>
    <name evidence="1" type="ORF">M0638_08010</name>
</gene>
<dbReference type="InterPro" id="IPR050678">
    <property type="entry name" value="DNA_Partitioning_ATPase"/>
</dbReference>
<evidence type="ECO:0000313" key="1">
    <source>
        <dbReference type="EMBL" id="MCK8784320.1"/>
    </source>
</evidence>